<evidence type="ECO:0000313" key="2">
    <source>
        <dbReference type="EMBL" id="QHU16305.1"/>
    </source>
</evidence>
<keyword evidence="1" id="KW-0472">Membrane</keyword>
<feature type="transmembrane region" description="Helical" evidence="1">
    <location>
        <begin position="14"/>
        <end position="35"/>
    </location>
</feature>
<keyword evidence="1" id="KW-1133">Transmembrane helix</keyword>
<proteinExistence type="predicted"/>
<dbReference type="EMBL" id="MN740879">
    <property type="protein sequence ID" value="QHU16305.1"/>
    <property type="molecule type" value="Genomic_DNA"/>
</dbReference>
<name>A0A6C0KE49_9ZZZZ</name>
<accession>A0A6C0KE49</accession>
<protein>
    <submittedName>
        <fullName evidence="2">Uncharacterized protein</fullName>
    </submittedName>
</protein>
<reference evidence="2" key="1">
    <citation type="journal article" date="2020" name="Nature">
        <title>Giant virus diversity and host interactions through global metagenomics.</title>
        <authorList>
            <person name="Schulz F."/>
            <person name="Roux S."/>
            <person name="Paez-Espino D."/>
            <person name="Jungbluth S."/>
            <person name="Walsh D.A."/>
            <person name="Denef V.J."/>
            <person name="McMahon K.D."/>
            <person name="Konstantinidis K.T."/>
            <person name="Eloe-Fadrosh E.A."/>
            <person name="Kyrpides N.C."/>
            <person name="Woyke T."/>
        </authorList>
    </citation>
    <scope>NUCLEOTIDE SEQUENCE</scope>
    <source>
        <strain evidence="2">GVMAG-S-3300011013-78</strain>
    </source>
</reference>
<sequence>MLLQEYYVNKFKNIILFSSIIISSNIFFYLLYIYINMGHSCNNPASELIAARDFSLYNRVKMFRLIRTNTQTYIELEKPKQYGIKDSSVYTKYKNLKTTTRQHQLCHA</sequence>
<dbReference type="AlphaFoldDB" id="A0A6C0KE49"/>
<keyword evidence="1" id="KW-0812">Transmembrane</keyword>
<evidence type="ECO:0000256" key="1">
    <source>
        <dbReference type="SAM" id="Phobius"/>
    </source>
</evidence>
<organism evidence="2">
    <name type="scientific">viral metagenome</name>
    <dbReference type="NCBI Taxonomy" id="1070528"/>
    <lineage>
        <taxon>unclassified sequences</taxon>
        <taxon>metagenomes</taxon>
        <taxon>organismal metagenomes</taxon>
    </lineage>
</organism>